<dbReference type="PANTHER" id="PTHR45967">
    <property type="entry name" value="G-BOX-BINDING FACTOR 3-RELATED"/>
    <property type="match status" value="1"/>
</dbReference>
<dbReference type="Pfam" id="PF00170">
    <property type="entry name" value="bZIP_1"/>
    <property type="match status" value="1"/>
</dbReference>
<keyword evidence="7" id="KW-0175">Coiled coil</keyword>
<dbReference type="Pfam" id="PF07777">
    <property type="entry name" value="MFMR"/>
    <property type="match status" value="1"/>
</dbReference>
<feature type="compositionally biased region" description="Low complexity" evidence="8">
    <location>
        <begin position="238"/>
        <end position="251"/>
    </location>
</feature>
<dbReference type="FunFam" id="1.20.5.170:FF:000063">
    <property type="entry name" value="G-box binding factor 3"/>
    <property type="match status" value="1"/>
</dbReference>
<dbReference type="PANTHER" id="PTHR45967:SF38">
    <property type="entry name" value="G-BOX-BINDING FACTOR 2"/>
    <property type="match status" value="1"/>
</dbReference>
<accession>A0A8B9AT69</accession>
<comment type="subcellular location">
    <subcellularLocation>
        <location evidence="1">Nucleus</location>
    </subcellularLocation>
</comment>
<comment type="similarity">
    <text evidence="2">Belongs to the bZIP family.</text>
</comment>
<dbReference type="InterPro" id="IPR046347">
    <property type="entry name" value="bZIP_sf"/>
</dbReference>
<dbReference type="AlphaFoldDB" id="A0A8B9AT69"/>
<sequence>MDTCIVTWQLARLPLHPQASWPSSLPSTHPPLLASLFFSRSACVRINGARIEAGVWVIYNSTFMGNDEAGTPPKSDKASSSMQEKPTICPYPDWTTMQAYYGPGVAMPHPFFSTSVAPGHAPNPYLWGPQPLMPPPFGMPYAAIYPPAGVYSHPPMPLGSHMQCQGMTPSPTISETVVMTTPLSMEMPAKSPSNKDKGLMKKLKRFDGLAVSAGNGDAESRGGDRNGSSQSEDDSVEGLSDGSDGNNAGGNKTRGKQSSKDIRGPGDGKVDTQTNAAHGVETSASSKMSLGVTVATADISRKDERELKRERRKQSNRESARRSRLRKQAETEELAMKVETLGAENMALRSEISRLSEKSDNLRLENSTLMEKLKTSQSSQAEEMSAAKMETEGVPSVVAENFLSIIDNSSSISASAQQQDEACENSSGKFHQLLDSKPRTDALAAS</sequence>
<dbReference type="InterPro" id="IPR004827">
    <property type="entry name" value="bZIP"/>
</dbReference>
<evidence type="ECO:0000256" key="3">
    <source>
        <dbReference type="ARBA" id="ARBA00023015"/>
    </source>
</evidence>
<dbReference type="GeneID" id="103708357"/>
<evidence type="ECO:0000259" key="9">
    <source>
        <dbReference type="PROSITE" id="PS50217"/>
    </source>
</evidence>
<dbReference type="RefSeq" id="XP_038987118.1">
    <property type="nucleotide sequence ID" value="XM_039131190.1"/>
</dbReference>
<keyword evidence="6" id="KW-0539">Nucleus</keyword>
<evidence type="ECO:0000313" key="10">
    <source>
        <dbReference type="Proteomes" id="UP000228380"/>
    </source>
</evidence>
<dbReference type="GO" id="GO:0005737">
    <property type="term" value="C:cytoplasm"/>
    <property type="evidence" value="ECO:0007669"/>
    <property type="project" value="UniProtKB-ARBA"/>
</dbReference>
<dbReference type="GO" id="GO:0000976">
    <property type="term" value="F:transcription cis-regulatory region binding"/>
    <property type="evidence" value="ECO:0007669"/>
    <property type="project" value="UniProtKB-ARBA"/>
</dbReference>
<dbReference type="PROSITE" id="PS50217">
    <property type="entry name" value="BZIP"/>
    <property type="match status" value="1"/>
</dbReference>
<gene>
    <name evidence="11" type="primary">LOC103708357</name>
</gene>
<evidence type="ECO:0000256" key="1">
    <source>
        <dbReference type="ARBA" id="ARBA00004123"/>
    </source>
</evidence>
<evidence type="ECO:0000256" key="2">
    <source>
        <dbReference type="ARBA" id="ARBA00007163"/>
    </source>
</evidence>
<feature type="region of interest" description="Disordered" evidence="8">
    <location>
        <begin position="211"/>
        <end position="331"/>
    </location>
</feature>
<dbReference type="Proteomes" id="UP000228380">
    <property type="component" value="Chromosome 11"/>
</dbReference>
<dbReference type="PROSITE" id="PS00036">
    <property type="entry name" value="BZIP_BASIC"/>
    <property type="match status" value="1"/>
</dbReference>
<organism evidence="10 11">
    <name type="scientific">Phoenix dactylifera</name>
    <name type="common">Date palm</name>
    <dbReference type="NCBI Taxonomy" id="42345"/>
    <lineage>
        <taxon>Eukaryota</taxon>
        <taxon>Viridiplantae</taxon>
        <taxon>Streptophyta</taxon>
        <taxon>Embryophyta</taxon>
        <taxon>Tracheophyta</taxon>
        <taxon>Spermatophyta</taxon>
        <taxon>Magnoliopsida</taxon>
        <taxon>Liliopsida</taxon>
        <taxon>Arecaceae</taxon>
        <taxon>Coryphoideae</taxon>
        <taxon>Phoeniceae</taxon>
        <taxon>Phoenix</taxon>
    </lineage>
</organism>
<proteinExistence type="inferred from homology"/>
<keyword evidence="10" id="KW-1185">Reference proteome</keyword>
<keyword evidence="3" id="KW-0805">Transcription regulation</keyword>
<evidence type="ECO:0000256" key="7">
    <source>
        <dbReference type="SAM" id="Coils"/>
    </source>
</evidence>
<dbReference type="CDD" id="cd14702">
    <property type="entry name" value="bZIP_plant_GBF1"/>
    <property type="match status" value="1"/>
</dbReference>
<evidence type="ECO:0000256" key="5">
    <source>
        <dbReference type="ARBA" id="ARBA00023163"/>
    </source>
</evidence>
<feature type="region of interest" description="Disordered" evidence="8">
    <location>
        <begin position="372"/>
        <end position="392"/>
    </location>
</feature>
<dbReference type="GO" id="GO:0005634">
    <property type="term" value="C:nucleus"/>
    <property type="evidence" value="ECO:0007669"/>
    <property type="project" value="UniProtKB-SubCell"/>
</dbReference>
<feature type="domain" description="BZIP" evidence="9">
    <location>
        <begin position="306"/>
        <end position="369"/>
    </location>
</feature>
<dbReference type="SUPFAM" id="SSF57959">
    <property type="entry name" value="Leucine zipper domain"/>
    <property type="match status" value="1"/>
</dbReference>
<dbReference type="OrthoDB" id="1642657at2759"/>
<dbReference type="InterPro" id="IPR045314">
    <property type="entry name" value="bZIP_plant_GBF1"/>
</dbReference>
<keyword evidence="5" id="KW-0804">Transcription</keyword>
<feature type="compositionally biased region" description="Low complexity" evidence="8">
    <location>
        <begin position="411"/>
        <end position="420"/>
    </location>
</feature>
<dbReference type="InterPro" id="IPR044827">
    <property type="entry name" value="GBF-like"/>
</dbReference>
<feature type="compositionally biased region" description="Polar residues" evidence="8">
    <location>
        <begin position="271"/>
        <end position="288"/>
    </location>
</feature>
<reference evidence="11" key="2">
    <citation type="submission" date="2025-08" db="UniProtKB">
        <authorList>
            <consortium name="RefSeq"/>
        </authorList>
    </citation>
    <scope>IDENTIFICATION</scope>
    <source>
        <tissue evidence="11">Young leaves</tissue>
    </source>
</reference>
<evidence type="ECO:0000256" key="4">
    <source>
        <dbReference type="ARBA" id="ARBA00023125"/>
    </source>
</evidence>
<reference evidence="10" key="1">
    <citation type="journal article" date="2019" name="Nat. Commun.">
        <title>Genome-wide association mapping of date palm fruit traits.</title>
        <authorList>
            <person name="Hazzouri K.M."/>
            <person name="Gros-Balthazard M."/>
            <person name="Flowers J.M."/>
            <person name="Copetti D."/>
            <person name="Lemansour A."/>
            <person name="Lebrun M."/>
            <person name="Masmoudi K."/>
            <person name="Ferrand S."/>
            <person name="Dhar M.I."/>
            <person name="Fresquez Z.A."/>
            <person name="Rosas U."/>
            <person name="Zhang J."/>
            <person name="Talag J."/>
            <person name="Lee S."/>
            <person name="Kudrna D."/>
            <person name="Powell R.F."/>
            <person name="Leitch I.J."/>
            <person name="Krueger R.R."/>
            <person name="Wing R.A."/>
            <person name="Amiri K.M.A."/>
            <person name="Purugganan M.D."/>
        </authorList>
    </citation>
    <scope>NUCLEOTIDE SEQUENCE [LARGE SCALE GENOMIC DNA]</scope>
    <source>
        <strain evidence="10">cv. Khalas</strain>
    </source>
</reference>
<dbReference type="Gene3D" id="1.20.5.170">
    <property type="match status" value="1"/>
</dbReference>
<keyword evidence="4" id="KW-0238">DNA-binding</keyword>
<feature type="coiled-coil region" evidence="7">
    <location>
        <begin position="338"/>
        <end position="372"/>
    </location>
</feature>
<feature type="compositionally biased region" description="Basic and acidic residues" evidence="8">
    <location>
        <begin position="299"/>
        <end position="331"/>
    </location>
</feature>
<dbReference type="GO" id="GO:0003700">
    <property type="term" value="F:DNA-binding transcription factor activity"/>
    <property type="evidence" value="ECO:0007669"/>
    <property type="project" value="InterPro"/>
</dbReference>
<dbReference type="InterPro" id="IPR012900">
    <property type="entry name" value="MFMR"/>
</dbReference>
<evidence type="ECO:0000256" key="8">
    <source>
        <dbReference type="SAM" id="MobiDB-lite"/>
    </source>
</evidence>
<feature type="region of interest" description="Disordered" evidence="8">
    <location>
        <begin position="411"/>
        <end position="446"/>
    </location>
</feature>
<evidence type="ECO:0000256" key="6">
    <source>
        <dbReference type="ARBA" id="ARBA00023242"/>
    </source>
</evidence>
<dbReference type="SMART" id="SM00338">
    <property type="entry name" value="BRLZ"/>
    <property type="match status" value="1"/>
</dbReference>
<feature type="compositionally biased region" description="Basic and acidic residues" evidence="8">
    <location>
        <begin position="258"/>
        <end position="270"/>
    </location>
</feature>
<name>A0A8B9AT69_PHODC</name>
<protein>
    <submittedName>
        <fullName evidence="11">G-box-binding factor 3 isoform X1</fullName>
    </submittedName>
</protein>
<evidence type="ECO:0000313" key="11">
    <source>
        <dbReference type="RefSeq" id="XP_038987118.1"/>
    </source>
</evidence>
<dbReference type="Pfam" id="PF16596">
    <property type="entry name" value="MFMR_assoc"/>
    <property type="match status" value="1"/>
</dbReference>
<feature type="compositionally biased region" description="Low complexity" evidence="8">
    <location>
        <begin position="376"/>
        <end position="388"/>
    </location>
</feature>